<sequence length="145" mass="16701">MKKRGQVFPWYLSVWQSRAFVFLLGLLFIFVAISLIKEVIRRQVTQREISALEQEVARLTQQNVEIGDIIALLQTSSHQDEEARTKLGLQKEGEHMVMLPNNSLPSQNGSLPDEFNQLELSTAPQKEVGNPQKWLEFFLNKYNNS</sequence>
<evidence type="ECO:0000313" key="3">
    <source>
        <dbReference type="Proteomes" id="UP000176420"/>
    </source>
</evidence>
<dbReference type="InterPro" id="IPR007060">
    <property type="entry name" value="FtsL/DivIC"/>
</dbReference>
<comment type="caution">
    <text evidence="2">The sequence shown here is derived from an EMBL/GenBank/DDBJ whole genome shotgun (WGS) entry which is preliminary data.</text>
</comment>
<keyword evidence="1" id="KW-0472">Membrane</keyword>
<keyword evidence="1" id="KW-1133">Transmembrane helix</keyword>
<name>A0A1G2BAV1_9BACT</name>
<feature type="transmembrane region" description="Helical" evidence="1">
    <location>
        <begin position="20"/>
        <end position="40"/>
    </location>
</feature>
<dbReference type="AlphaFoldDB" id="A0A1G2BAV1"/>
<dbReference type="EMBL" id="MHKI01000027">
    <property type="protein sequence ID" value="OGY85846.1"/>
    <property type="molecule type" value="Genomic_DNA"/>
</dbReference>
<proteinExistence type="predicted"/>
<organism evidence="2 3">
    <name type="scientific">Candidatus Kerfeldbacteria bacterium RIFOXYB2_FULL_38_14</name>
    <dbReference type="NCBI Taxonomy" id="1798547"/>
    <lineage>
        <taxon>Bacteria</taxon>
        <taxon>Candidatus Kerfeldiibacteriota</taxon>
    </lineage>
</organism>
<accession>A0A1G2BAV1</accession>
<dbReference type="Proteomes" id="UP000176420">
    <property type="component" value="Unassembled WGS sequence"/>
</dbReference>
<evidence type="ECO:0000313" key="2">
    <source>
        <dbReference type="EMBL" id="OGY85846.1"/>
    </source>
</evidence>
<keyword evidence="1" id="KW-0812">Transmembrane</keyword>
<dbReference type="Pfam" id="PF04977">
    <property type="entry name" value="DivIC"/>
    <property type="match status" value="1"/>
</dbReference>
<protein>
    <recommendedName>
        <fullName evidence="4">Cell division protein FtsL</fullName>
    </recommendedName>
</protein>
<evidence type="ECO:0008006" key="4">
    <source>
        <dbReference type="Google" id="ProtNLM"/>
    </source>
</evidence>
<reference evidence="2 3" key="1">
    <citation type="journal article" date="2016" name="Nat. Commun.">
        <title>Thousands of microbial genomes shed light on interconnected biogeochemical processes in an aquifer system.</title>
        <authorList>
            <person name="Anantharaman K."/>
            <person name="Brown C.T."/>
            <person name="Hug L.A."/>
            <person name="Sharon I."/>
            <person name="Castelle C.J."/>
            <person name="Probst A.J."/>
            <person name="Thomas B.C."/>
            <person name="Singh A."/>
            <person name="Wilkins M.J."/>
            <person name="Karaoz U."/>
            <person name="Brodie E.L."/>
            <person name="Williams K.H."/>
            <person name="Hubbard S.S."/>
            <person name="Banfield J.F."/>
        </authorList>
    </citation>
    <scope>NUCLEOTIDE SEQUENCE [LARGE SCALE GENOMIC DNA]</scope>
</reference>
<evidence type="ECO:0000256" key="1">
    <source>
        <dbReference type="SAM" id="Phobius"/>
    </source>
</evidence>
<gene>
    <name evidence="2" type="ORF">A2319_05830</name>
</gene>